<protein>
    <recommendedName>
        <fullName evidence="10">Odorant receptor</fullName>
    </recommendedName>
</protein>
<dbReference type="Pfam" id="PF02949">
    <property type="entry name" value="7tm_6"/>
    <property type="match status" value="1"/>
</dbReference>
<dbReference type="PANTHER" id="PTHR21137:SF35">
    <property type="entry name" value="ODORANT RECEPTOR 19A-RELATED"/>
    <property type="match status" value="1"/>
</dbReference>
<evidence type="ECO:0000256" key="6">
    <source>
        <dbReference type="ARBA" id="ARBA00022989"/>
    </source>
</evidence>
<dbReference type="GO" id="GO:0005886">
    <property type="term" value="C:plasma membrane"/>
    <property type="evidence" value="ECO:0007669"/>
    <property type="project" value="UniProtKB-SubCell"/>
</dbReference>
<comment type="caution">
    <text evidence="11">The sequence shown here is derived from an EMBL/GenBank/DDBJ whole genome shotgun (WGS) entry which is preliminary data.</text>
</comment>
<comment type="subcellular location">
    <subcellularLocation>
        <location evidence="1 10">Cell membrane</location>
        <topology evidence="1 10">Multi-pass membrane protein</topology>
    </subcellularLocation>
</comment>
<feature type="transmembrane region" description="Helical" evidence="10">
    <location>
        <begin position="179"/>
        <end position="197"/>
    </location>
</feature>
<reference evidence="11" key="1">
    <citation type="journal article" date="2020" name="G3 (Bethesda)">
        <title>High-Quality Assemblies for Three Invasive Social Wasps from the &lt;i&gt;Vespula&lt;/i&gt; Genus.</title>
        <authorList>
            <person name="Harrop T.W.R."/>
            <person name="Guhlin J."/>
            <person name="McLaughlin G.M."/>
            <person name="Permina E."/>
            <person name="Stockwell P."/>
            <person name="Gilligan J."/>
            <person name="Le Lec M.F."/>
            <person name="Gruber M.A.M."/>
            <person name="Quinn O."/>
            <person name="Lovegrove M."/>
            <person name="Duncan E.J."/>
            <person name="Remnant E.J."/>
            <person name="Van Eeckhoven J."/>
            <person name="Graham B."/>
            <person name="Knapp R.A."/>
            <person name="Langford K.W."/>
            <person name="Kronenberg Z."/>
            <person name="Press M.O."/>
            <person name="Eacker S.M."/>
            <person name="Wilson-Rankin E.E."/>
            <person name="Purcell J."/>
            <person name="Lester P.J."/>
            <person name="Dearden P.K."/>
        </authorList>
    </citation>
    <scope>NUCLEOTIDE SEQUENCE</scope>
    <source>
        <strain evidence="11">Volc-1</strain>
    </source>
</reference>
<evidence type="ECO:0000256" key="8">
    <source>
        <dbReference type="ARBA" id="ARBA00023170"/>
    </source>
</evidence>
<evidence type="ECO:0000256" key="5">
    <source>
        <dbReference type="ARBA" id="ARBA00022725"/>
    </source>
</evidence>
<dbReference type="EMBL" id="JACSDY010000007">
    <property type="protein sequence ID" value="KAF7423691.1"/>
    <property type="molecule type" value="Genomic_DNA"/>
</dbReference>
<organism evidence="11 12">
    <name type="scientific">Vespula pensylvanica</name>
    <name type="common">Western yellow jacket</name>
    <name type="synonym">Wasp</name>
    <dbReference type="NCBI Taxonomy" id="30213"/>
    <lineage>
        <taxon>Eukaryota</taxon>
        <taxon>Metazoa</taxon>
        <taxon>Ecdysozoa</taxon>
        <taxon>Arthropoda</taxon>
        <taxon>Hexapoda</taxon>
        <taxon>Insecta</taxon>
        <taxon>Pterygota</taxon>
        <taxon>Neoptera</taxon>
        <taxon>Endopterygota</taxon>
        <taxon>Hymenoptera</taxon>
        <taxon>Apocrita</taxon>
        <taxon>Aculeata</taxon>
        <taxon>Vespoidea</taxon>
        <taxon>Vespidae</taxon>
        <taxon>Vespinae</taxon>
        <taxon>Vespula</taxon>
    </lineage>
</organism>
<evidence type="ECO:0000256" key="3">
    <source>
        <dbReference type="ARBA" id="ARBA00022606"/>
    </source>
</evidence>
<evidence type="ECO:0000256" key="2">
    <source>
        <dbReference type="ARBA" id="ARBA00022475"/>
    </source>
</evidence>
<evidence type="ECO:0000256" key="9">
    <source>
        <dbReference type="ARBA" id="ARBA00023224"/>
    </source>
</evidence>
<evidence type="ECO:0000256" key="1">
    <source>
        <dbReference type="ARBA" id="ARBA00004651"/>
    </source>
</evidence>
<feature type="transmembrane region" description="Helical" evidence="10">
    <location>
        <begin position="282"/>
        <end position="304"/>
    </location>
</feature>
<accession>A0A834P0W3</accession>
<evidence type="ECO:0000256" key="7">
    <source>
        <dbReference type="ARBA" id="ARBA00023136"/>
    </source>
</evidence>
<dbReference type="AlphaFoldDB" id="A0A834P0W3"/>
<dbReference type="GO" id="GO:0007165">
    <property type="term" value="P:signal transduction"/>
    <property type="evidence" value="ECO:0007669"/>
    <property type="project" value="UniProtKB-KW"/>
</dbReference>
<name>A0A834P0W3_VESPE</name>
<dbReference type="GO" id="GO:0005549">
    <property type="term" value="F:odorant binding"/>
    <property type="evidence" value="ECO:0007669"/>
    <property type="project" value="InterPro"/>
</dbReference>
<dbReference type="PANTHER" id="PTHR21137">
    <property type="entry name" value="ODORANT RECEPTOR"/>
    <property type="match status" value="1"/>
</dbReference>
<keyword evidence="6 10" id="KW-1133">Transmembrane helix</keyword>
<keyword evidence="9 10" id="KW-0807">Transducer</keyword>
<keyword evidence="5 10" id="KW-0552">Olfaction</keyword>
<evidence type="ECO:0000313" key="11">
    <source>
        <dbReference type="EMBL" id="KAF7423691.1"/>
    </source>
</evidence>
<evidence type="ECO:0000256" key="10">
    <source>
        <dbReference type="RuleBase" id="RU351113"/>
    </source>
</evidence>
<keyword evidence="7 10" id="KW-0472">Membrane</keyword>
<keyword evidence="8 10" id="KW-0675">Receptor</keyword>
<dbReference type="Proteomes" id="UP000600918">
    <property type="component" value="Unassembled WGS sequence"/>
</dbReference>
<keyword evidence="12" id="KW-1185">Reference proteome</keyword>
<feature type="transmembrane region" description="Helical" evidence="10">
    <location>
        <begin position="129"/>
        <end position="151"/>
    </location>
</feature>
<evidence type="ECO:0000313" key="12">
    <source>
        <dbReference type="Proteomes" id="UP000600918"/>
    </source>
</evidence>
<evidence type="ECO:0000256" key="4">
    <source>
        <dbReference type="ARBA" id="ARBA00022692"/>
    </source>
</evidence>
<dbReference type="GO" id="GO:0004984">
    <property type="term" value="F:olfactory receptor activity"/>
    <property type="evidence" value="ECO:0007669"/>
    <property type="project" value="InterPro"/>
</dbReference>
<keyword evidence="2" id="KW-1003">Cell membrane</keyword>
<gene>
    <name evidence="11" type="ORF">H0235_008974</name>
</gene>
<dbReference type="InterPro" id="IPR004117">
    <property type="entry name" value="7tm6_olfct_rcpt"/>
</dbReference>
<proteinExistence type="inferred from homology"/>
<feature type="transmembrane region" description="Helical" evidence="10">
    <location>
        <begin position="28"/>
        <end position="46"/>
    </location>
</feature>
<keyword evidence="3 10" id="KW-0716">Sensory transduction</keyword>
<sequence length="405" mass="47455">MDFFEQRYYVINKRFMSYFGMWPLENSIKSKFLFYLVIFIFFTMYLPEMIKVTELGVTDIDAFIECIPPIVVIKSSMVKAFTVGFHINHFQVLLKHIEEDWRNLKDVKEMAILSEYAESGRKFTIWYTFYISFTTLLYLSLPLSPIVLNILSPLNESRKMELLFCTEYFVNEEDYFNEILFYDYAIAVLVVAVLIATDTMYMVYSEHACGIFAIVCYRLNNIGKCENKEEKYDNDFFNKPKDDNYDEIQDEKNYQELSLCVKKHKHAIEFVELLQTCYTESLITLLLLNVVGISITGVQTIINIHNWSDVFRFGFLTLGEAFHLFFLTLPGQRIIDHSAKIFEDSYDSCWYVLSSRCKRTLSLILLRSMTPCQLMAGGLYSMTLENYVSLVQTAMSYFTVLSSVR</sequence>
<comment type="similarity">
    <text evidence="10">Belongs to the insect chemoreceptor superfamily. Heteromeric odorant receptor channel (TC 1.A.69) family.</text>
</comment>
<keyword evidence="4 10" id="KW-0812">Transmembrane</keyword>
<comment type="caution">
    <text evidence="10">Lacks conserved residue(s) required for the propagation of feature annotation.</text>
</comment>